<keyword evidence="1" id="KW-0812">Transmembrane</keyword>
<evidence type="ECO:0000313" key="2">
    <source>
        <dbReference type="EMBL" id="MEN2785068.1"/>
    </source>
</evidence>
<evidence type="ECO:0000256" key="1">
    <source>
        <dbReference type="SAM" id="Phobius"/>
    </source>
</evidence>
<evidence type="ECO:0000313" key="3">
    <source>
        <dbReference type="Proteomes" id="UP001404104"/>
    </source>
</evidence>
<comment type="caution">
    <text evidence="2">The sequence shown here is derived from an EMBL/GenBank/DDBJ whole genome shotgun (WGS) entry which is preliminary data.</text>
</comment>
<keyword evidence="1" id="KW-1133">Transmembrane helix</keyword>
<dbReference type="Proteomes" id="UP001404104">
    <property type="component" value="Unassembled WGS sequence"/>
</dbReference>
<proteinExistence type="predicted"/>
<feature type="transmembrane region" description="Helical" evidence="1">
    <location>
        <begin position="140"/>
        <end position="159"/>
    </location>
</feature>
<dbReference type="RefSeq" id="WP_345862445.1">
    <property type="nucleotide sequence ID" value="NZ_JBDIMF010000001.1"/>
</dbReference>
<protein>
    <submittedName>
        <fullName evidence="2">Acyl carrier protein</fullName>
    </submittedName>
</protein>
<reference evidence="2 3" key="1">
    <citation type="submission" date="2024-05" db="EMBL/GenBank/DDBJ databases">
        <authorList>
            <person name="Liu Q."/>
            <person name="Xin Y.-H."/>
        </authorList>
    </citation>
    <scope>NUCLEOTIDE SEQUENCE [LARGE SCALE GENOMIC DNA]</scope>
    <source>
        <strain evidence="2 3">CGMCC 1.15349</strain>
    </source>
</reference>
<organism evidence="2 3">
    <name type="scientific">Sphingomonas qilianensis</name>
    <dbReference type="NCBI Taxonomy" id="1736690"/>
    <lineage>
        <taxon>Bacteria</taxon>
        <taxon>Pseudomonadati</taxon>
        <taxon>Pseudomonadota</taxon>
        <taxon>Alphaproteobacteria</taxon>
        <taxon>Sphingomonadales</taxon>
        <taxon>Sphingomonadaceae</taxon>
        <taxon>Sphingomonas</taxon>
    </lineage>
</organism>
<feature type="transmembrane region" description="Helical" evidence="1">
    <location>
        <begin position="116"/>
        <end position="134"/>
    </location>
</feature>
<name>A0ABU9XMM0_9SPHN</name>
<gene>
    <name evidence="2" type="ORF">ABC969_01365</name>
</gene>
<dbReference type="EMBL" id="JBDIMF010000001">
    <property type="protein sequence ID" value="MEN2785068.1"/>
    <property type="molecule type" value="Genomic_DNA"/>
</dbReference>
<sequence length="232" mass="25078">MLTTLDLDPEWGAIDLIEEVETLFSFTITKDEAERCATIGDLYAVLCAHTPGWDTQGGKCGSSMTFYRIRRSLDPDRSQGVSPGTTLTVYGRPLDLFKRIGRDTGLRLPSARLTPVGMVGGFLLTGGLLAAVVTLLIGQWLFSCVAFGIAMFGILPMWADRGRLPAGVETVGDLVRRTAPLNARQLQADGGRPSDRWAILVSLASEHGSLMPDEIAPETFLHRKSMELAAAA</sequence>
<keyword evidence="1" id="KW-0472">Membrane</keyword>
<accession>A0ABU9XMM0</accession>
<keyword evidence="3" id="KW-1185">Reference proteome</keyword>